<name>K3XZW3_SETIT</name>
<reference evidence="2" key="2">
    <citation type="submission" date="2018-08" db="UniProtKB">
        <authorList>
            <consortium name="EnsemblPlants"/>
        </authorList>
    </citation>
    <scope>IDENTIFICATION</scope>
    <source>
        <strain evidence="2">Yugu1</strain>
    </source>
</reference>
<dbReference type="Gramene" id="KQL10195">
    <property type="protein sequence ID" value="KQL10195"/>
    <property type="gene ID" value="SETIT_007474mg"/>
</dbReference>
<dbReference type="Proteomes" id="UP000004995">
    <property type="component" value="Unassembled WGS sequence"/>
</dbReference>
<organism evidence="2 3">
    <name type="scientific">Setaria italica</name>
    <name type="common">Foxtail millet</name>
    <name type="synonym">Panicum italicum</name>
    <dbReference type="NCBI Taxonomy" id="4555"/>
    <lineage>
        <taxon>Eukaryota</taxon>
        <taxon>Viridiplantae</taxon>
        <taxon>Streptophyta</taxon>
        <taxon>Embryophyta</taxon>
        <taxon>Tracheophyta</taxon>
        <taxon>Spermatophyta</taxon>
        <taxon>Magnoliopsida</taxon>
        <taxon>Liliopsida</taxon>
        <taxon>Poales</taxon>
        <taxon>Poaceae</taxon>
        <taxon>PACMAD clade</taxon>
        <taxon>Panicoideae</taxon>
        <taxon>Panicodae</taxon>
        <taxon>Paniceae</taxon>
        <taxon>Cenchrinae</taxon>
        <taxon>Setaria</taxon>
    </lineage>
</organism>
<reference evidence="3" key="1">
    <citation type="journal article" date="2012" name="Nat. Biotechnol.">
        <title>Reference genome sequence of the model plant Setaria.</title>
        <authorList>
            <person name="Bennetzen J.L."/>
            <person name="Schmutz J."/>
            <person name="Wang H."/>
            <person name="Percifield R."/>
            <person name="Hawkins J."/>
            <person name="Pontaroli A.C."/>
            <person name="Estep M."/>
            <person name="Feng L."/>
            <person name="Vaughn J.N."/>
            <person name="Grimwood J."/>
            <person name="Jenkins J."/>
            <person name="Barry K."/>
            <person name="Lindquist E."/>
            <person name="Hellsten U."/>
            <person name="Deshpande S."/>
            <person name="Wang X."/>
            <person name="Wu X."/>
            <person name="Mitros T."/>
            <person name="Triplett J."/>
            <person name="Yang X."/>
            <person name="Ye C.Y."/>
            <person name="Mauro-Herrera M."/>
            <person name="Wang L."/>
            <person name="Li P."/>
            <person name="Sharma M."/>
            <person name="Sharma R."/>
            <person name="Ronald P.C."/>
            <person name="Panaud O."/>
            <person name="Kellogg E.A."/>
            <person name="Brutnell T.P."/>
            <person name="Doust A.N."/>
            <person name="Tuskan G.A."/>
            <person name="Rokhsar D."/>
            <person name="Devos K.M."/>
        </authorList>
    </citation>
    <scope>NUCLEOTIDE SEQUENCE [LARGE SCALE GENOMIC DNA]</scope>
    <source>
        <strain evidence="3">cv. Yugu1</strain>
    </source>
</reference>
<evidence type="ECO:0000313" key="2">
    <source>
        <dbReference type="EnsemblPlants" id="KQL10195"/>
    </source>
</evidence>
<keyword evidence="3" id="KW-1185">Reference proteome</keyword>
<sequence length="139" mass="15175">MSMGCGAGTREIRPAERTKASSKVRAKARSAFIVWSGESRGRKLGARPHGFLRSQGEKLPLDADVSASRTRREDDSPSRRQKPISPRPQRTGRSRAHPAGRTSFLTASPTSAPPRELSGSQAIRAAGISSRCWRPRLRS</sequence>
<dbReference type="InParanoid" id="K3XZW3"/>
<dbReference type="EMBL" id="AGNK02002335">
    <property type="status" value="NOT_ANNOTATED_CDS"/>
    <property type="molecule type" value="Genomic_DNA"/>
</dbReference>
<dbReference type="AlphaFoldDB" id="K3XZW3"/>
<dbReference type="HOGENOM" id="CLU_1848552_0_0_1"/>
<dbReference type="EnsemblPlants" id="KQL10195">
    <property type="protein sequence ID" value="KQL10195"/>
    <property type="gene ID" value="SETIT_007474mg"/>
</dbReference>
<protein>
    <submittedName>
        <fullName evidence="2">Uncharacterized protein</fullName>
    </submittedName>
</protein>
<feature type="compositionally biased region" description="Basic and acidic residues" evidence="1">
    <location>
        <begin position="10"/>
        <end position="19"/>
    </location>
</feature>
<evidence type="ECO:0000313" key="3">
    <source>
        <dbReference type="Proteomes" id="UP000004995"/>
    </source>
</evidence>
<evidence type="ECO:0000256" key="1">
    <source>
        <dbReference type="SAM" id="MobiDB-lite"/>
    </source>
</evidence>
<proteinExistence type="predicted"/>
<feature type="region of interest" description="Disordered" evidence="1">
    <location>
        <begin position="1"/>
        <end position="139"/>
    </location>
</feature>
<accession>K3XZW3</accession>